<dbReference type="InParanoid" id="A0A251V8L6"/>
<dbReference type="SUPFAM" id="SSF56112">
    <property type="entry name" value="Protein kinase-like (PK-like)"/>
    <property type="match status" value="1"/>
</dbReference>
<keyword evidence="5 6" id="KW-0067">ATP-binding</keyword>
<sequence length="147" mass="17043">MDAFLEEFQHLRIHLQEIKSATDNFDDKKVIGTGGFGKVYQGELSSMVAFKRLDNKFGQGNSEFWREIMMLSRYTHENLISLLGFCDEDGEKILIYEHASNGSLDRHLRSTTFMWIQRLKACLDAAIGLSYLHDDKGTQQRVLCWKF</sequence>
<dbReference type="OrthoDB" id="8891264at2759"/>
<dbReference type="Pfam" id="PF07714">
    <property type="entry name" value="PK_Tyr_Ser-Thr"/>
    <property type="match status" value="1"/>
</dbReference>
<dbReference type="InterPro" id="IPR020635">
    <property type="entry name" value="Tyr_kinase_cat_dom"/>
</dbReference>
<dbReference type="GO" id="GO:0004714">
    <property type="term" value="F:transmembrane receptor protein tyrosine kinase activity"/>
    <property type="evidence" value="ECO:0007669"/>
    <property type="project" value="InterPro"/>
</dbReference>
<dbReference type="SMART" id="SM00219">
    <property type="entry name" value="TyrKc"/>
    <property type="match status" value="1"/>
</dbReference>
<protein>
    <submittedName>
        <fullName evidence="9">Putative concanavalin A-like lectin/glucanase domain-containing protein</fullName>
    </submittedName>
</protein>
<evidence type="ECO:0000256" key="5">
    <source>
        <dbReference type="ARBA" id="ARBA00022840"/>
    </source>
</evidence>
<organism evidence="9 10">
    <name type="scientific">Helianthus annuus</name>
    <name type="common">Common sunflower</name>
    <dbReference type="NCBI Taxonomy" id="4232"/>
    <lineage>
        <taxon>Eukaryota</taxon>
        <taxon>Viridiplantae</taxon>
        <taxon>Streptophyta</taxon>
        <taxon>Embryophyta</taxon>
        <taxon>Tracheophyta</taxon>
        <taxon>Spermatophyta</taxon>
        <taxon>Magnoliopsida</taxon>
        <taxon>eudicotyledons</taxon>
        <taxon>Gunneridae</taxon>
        <taxon>Pentapetalae</taxon>
        <taxon>asterids</taxon>
        <taxon>campanulids</taxon>
        <taxon>Asterales</taxon>
        <taxon>Asteraceae</taxon>
        <taxon>Asteroideae</taxon>
        <taxon>Heliantheae alliance</taxon>
        <taxon>Heliantheae</taxon>
        <taxon>Helianthus</taxon>
    </lineage>
</organism>
<dbReference type="Gramene" id="mRNA:HanXRQr2_Chr03g0124791">
    <property type="protein sequence ID" value="CDS:HanXRQr2_Chr03g0124791.1"/>
    <property type="gene ID" value="HanXRQr2_Chr03g0124791"/>
</dbReference>
<dbReference type="GO" id="GO:0004672">
    <property type="term" value="F:protein kinase activity"/>
    <property type="evidence" value="ECO:0000318"/>
    <property type="project" value="GO_Central"/>
</dbReference>
<dbReference type="FunFam" id="3.30.200.20:FF:000039">
    <property type="entry name" value="receptor-like protein kinase FERONIA"/>
    <property type="match status" value="1"/>
</dbReference>
<dbReference type="InterPro" id="IPR000719">
    <property type="entry name" value="Prot_kinase_dom"/>
</dbReference>
<keyword evidence="4" id="KW-0418">Kinase</keyword>
<accession>A0A251V8L6</accession>
<evidence type="ECO:0000256" key="1">
    <source>
        <dbReference type="ARBA" id="ARBA00022527"/>
    </source>
</evidence>
<evidence type="ECO:0000256" key="3">
    <source>
        <dbReference type="ARBA" id="ARBA00022741"/>
    </source>
</evidence>
<keyword evidence="10" id="KW-1185">Reference proteome</keyword>
<feature type="binding site" evidence="6">
    <location>
        <position position="51"/>
    </location>
    <ligand>
        <name>ATP</name>
        <dbReference type="ChEBI" id="CHEBI:30616"/>
    </ligand>
</feature>
<dbReference type="PANTHER" id="PTHR27003">
    <property type="entry name" value="OS07G0166700 PROTEIN"/>
    <property type="match status" value="1"/>
</dbReference>
<dbReference type="OMA" id="STTFMWI"/>
<feature type="domain" description="Protein kinase" evidence="7">
    <location>
        <begin position="25"/>
        <end position="147"/>
    </location>
</feature>
<keyword evidence="3 6" id="KW-0547">Nucleotide-binding</keyword>
<evidence type="ECO:0000256" key="4">
    <source>
        <dbReference type="ARBA" id="ARBA00022777"/>
    </source>
</evidence>
<dbReference type="AlphaFoldDB" id="A0A251V8L6"/>
<gene>
    <name evidence="9" type="ORF">HannXRQ_Chr03g0081471</name>
    <name evidence="8" type="ORF">HanXRQr2_Chr03g0124791</name>
</gene>
<reference evidence="9" key="2">
    <citation type="submission" date="2017-02" db="EMBL/GenBank/DDBJ databases">
        <title>Sunflower complete genome.</title>
        <authorList>
            <person name="Langlade N."/>
            <person name="Munos S."/>
        </authorList>
    </citation>
    <scope>NUCLEOTIDE SEQUENCE [LARGE SCALE GENOMIC DNA]</scope>
    <source>
        <tissue evidence="9">Leaves</tissue>
    </source>
</reference>
<dbReference type="PROSITE" id="PS00107">
    <property type="entry name" value="PROTEIN_KINASE_ATP"/>
    <property type="match status" value="1"/>
</dbReference>
<keyword evidence="2 8" id="KW-0808">Transferase</keyword>
<dbReference type="GO" id="GO:0030246">
    <property type="term" value="F:carbohydrate binding"/>
    <property type="evidence" value="ECO:0007669"/>
    <property type="project" value="UniProtKB-KW"/>
</dbReference>
<evidence type="ECO:0000313" key="9">
    <source>
        <dbReference type="EMBL" id="OTG31968.1"/>
    </source>
</evidence>
<evidence type="ECO:0000313" key="8">
    <source>
        <dbReference type="EMBL" id="KAF5815595.1"/>
    </source>
</evidence>
<reference evidence="8" key="3">
    <citation type="submission" date="2020-06" db="EMBL/GenBank/DDBJ databases">
        <title>Helianthus annuus Genome sequencing and assembly Release 2.</title>
        <authorList>
            <person name="Gouzy J."/>
            <person name="Langlade N."/>
            <person name="Munos S."/>
        </authorList>
    </citation>
    <scope>NUCLEOTIDE SEQUENCE</scope>
    <source>
        <tissue evidence="8">Leaves</tissue>
    </source>
</reference>
<dbReference type="PANTHER" id="PTHR27003:SF338">
    <property type="entry name" value="TYROSINE-PROTEIN KINASE, NON-RECEPTOR JAK_TYK2-RELATED"/>
    <property type="match status" value="1"/>
</dbReference>
<name>A0A251V8L6_HELAN</name>
<dbReference type="InterPro" id="IPR001245">
    <property type="entry name" value="Ser-Thr/Tyr_kinase_cat_dom"/>
</dbReference>
<dbReference type="InterPro" id="IPR017441">
    <property type="entry name" value="Protein_kinase_ATP_BS"/>
</dbReference>
<dbReference type="Gene3D" id="1.10.510.10">
    <property type="entry name" value="Transferase(Phosphotransferase) domain 1"/>
    <property type="match status" value="1"/>
</dbReference>
<evidence type="ECO:0000313" key="10">
    <source>
        <dbReference type="Proteomes" id="UP000215914"/>
    </source>
</evidence>
<keyword evidence="9" id="KW-0430">Lectin</keyword>
<reference evidence="8 10" key="1">
    <citation type="journal article" date="2017" name="Nature">
        <title>The sunflower genome provides insights into oil metabolism, flowering and Asterid evolution.</title>
        <authorList>
            <person name="Badouin H."/>
            <person name="Gouzy J."/>
            <person name="Grassa C.J."/>
            <person name="Murat F."/>
            <person name="Staton S.E."/>
            <person name="Cottret L."/>
            <person name="Lelandais-Briere C."/>
            <person name="Owens G.L."/>
            <person name="Carrere S."/>
            <person name="Mayjonade B."/>
            <person name="Legrand L."/>
            <person name="Gill N."/>
            <person name="Kane N.C."/>
            <person name="Bowers J.E."/>
            <person name="Hubner S."/>
            <person name="Bellec A."/>
            <person name="Berard A."/>
            <person name="Berges H."/>
            <person name="Blanchet N."/>
            <person name="Boniface M.C."/>
            <person name="Brunel D."/>
            <person name="Catrice O."/>
            <person name="Chaidir N."/>
            <person name="Claudel C."/>
            <person name="Donnadieu C."/>
            <person name="Faraut T."/>
            <person name="Fievet G."/>
            <person name="Helmstetter N."/>
            <person name="King M."/>
            <person name="Knapp S.J."/>
            <person name="Lai Z."/>
            <person name="Le Paslier M.C."/>
            <person name="Lippi Y."/>
            <person name="Lorenzon L."/>
            <person name="Mandel J.R."/>
            <person name="Marage G."/>
            <person name="Marchand G."/>
            <person name="Marquand E."/>
            <person name="Bret-Mestries E."/>
            <person name="Morien E."/>
            <person name="Nambeesan S."/>
            <person name="Nguyen T."/>
            <person name="Pegot-Espagnet P."/>
            <person name="Pouilly N."/>
            <person name="Raftis F."/>
            <person name="Sallet E."/>
            <person name="Schiex T."/>
            <person name="Thomas J."/>
            <person name="Vandecasteele C."/>
            <person name="Vares D."/>
            <person name="Vear F."/>
            <person name="Vautrin S."/>
            <person name="Crespi M."/>
            <person name="Mangin B."/>
            <person name="Burke J.M."/>
            <person name="Salse J."/>
            <person name="Munos S."/>
            <person name="Vincourt P."/>
            <person name="Rieseberg L.H."/>
            <person name="Langlade N.B."/>
        </authorList>
    </citation>
    <scope>NUCLEOTIDE SEQUENCE [LARGE SCALE GENOMIC DNA]</scope>
    <source>
        <strain evidence="10">cv. SF193</strain>
        <tissue evidence="8">Leaves</tissue>
    </source>
</reference>
<dbReference type="PROSITE" id="PS50011">
    <property type="entry name" value="PROTEIN_KINASE_DOM"/>
    <property type="match status" value="1"/>
</dbReference>
<dbReference type="Proteomes" id="UP000215914">
    <property type="component" value="Chromosome 3"/>
</dbReference>
<dbReference type="EMBL" id="CM007892">
    <property type="protein sequence ID" value="OTG31968.1"/>
    <property type="molecule type" value="Genomic_DNA"/>
</dbReference>
<evidence type="ECO:0000256" key="6">
    <source>
        <dbReference type="PROSITE-ProRule" id="PRU10141"/>
    </source>
</evidence>
<dbReference type="InterPro" id="IPR011009">
    <property type="entry name" value="Kinase-like_dom_sf"/>
</dbReference>
<dbReference type="GO" id="GO:0005886">
    <property type="term" value="C:plasma membrane"/>
    <property type="evidence" value="ECO:0000318"/>
    <property type="project" value="GO_Central"/>
</dbReference>
<dbReference type="EMBL" id="MNCJ02000318">
    <property type="protein sequence ID" value="KAF5815595.1"/>
    <property type="molecule type" value="Genomic_DNA"/>
</dbReference>
<dbReference type="InterPro" id="IPR045272">
    <property type="entry name" value="ANXUR1/2-like"/>
</dbReference>
<dbReference type="GO" id="GO:0004674">
    <property type="term" value="F:protein serine/threonine kinase activity"/>
    <property type="evidence" value="ECO:0007669"/>
    <property type="project" value="UniProtKB-KW"/>
</dbReference>
<dbReference type="GO" id="GO:0005524">
    <property type="term" value="F:ATP binding"/>
    <property type="evidence" value="ECO:0007669"/>
    <property type="project" value="UniProtKB-UniRule"/>
</dbReference>
<evidence type="ECO:0000259" key="7">
    <source>
        <dbReference type="PROSITE" id="PS50011"/>
    </source>
</evidence>
<proteinExistence type="predicted"/>
<keyword evidence="1" id="KW-0723">Serine/threonine-protein kinase</keyword>
<evidence type="ECO:0000256" key="2">
    <source>
        <dbReference type="ARBA" id="ARBA00022679"/>
    </source>
</evidence>